<accession>A0A022RLA3</accession>
<dbReference type="Proteomes" id="UP000030748">
    <property type="component" value="Unassembled WGS sequence"/>
</dbReference>
<dbReference type="Gene3D" id="2.40.160.200">
    <property type="entry name" value="LURP1-related"/>
    <property type="match status" value="1"/>
</dbReference>
<sequence>MTKVYPNAASPLPAADPAPVTENFSGGKGDDRNPTVLTVWKKSLLFNCDGFTVYDARGNLVYRVDNYISGNRAGEVVLMDASGSSLLTIRRRKKLRLLGDSWSVYDGETAVNPRFSVEKNVNLVGGGSSKTVLAQVAEKNNASVYGIEGSYSQRRCAVYDGKRRQVAEIKQKEAPFKGVAFGTDIFNLVVQPGFDAAVAMAVVILVDQMYGSSSPRRRRRLSL</sequence>
<evidence type="ECO:0000313" key="4">
    <source>
        <dbReference type="Proteomes" id="UP000030748"/>
    </source>
</evidence>
<dbReference type="KEGG" id="egt:105955594"/>
<dbReference type="PANTHER" id="PTHR31087:SF22">
    <property type="entry name" value="PROTEIN LURP-ONE-RELATED 8"/>
    <property type="match status" value="1"/>
</dbReference>
<organism evidence="3 4">
    <name type="scientific">Erythranthe guttata</name>
    <name type="common">Yellow monkey flower</name>
    <name type="synonym">Mimulus guttatus</name>
    <dbReference type="NCBI Taxonomy" id="4155"/>
    <lineage>
        <taxon>Eukaryota</taxon>
        <taxon>Viridiplantae</taxon>
        <taxon>Streptophyta</taxon>
        <taxon>Embryophyta</taxon>
        <taxon>Tracheophyta</taxon>
        <taxon>Spermatophyta</taxon>
        <taxon>Magnoliopsida</taxon>
        <taxon>eudicotyledons</taxon>
        <taxon>Gunneridae</taxon>
        <taxon>Pentapetalae</taxon>
        <taxon>asterids</taxon>
        <taxon>lamiids</taxon>
        <taxon>Lamiales</taxon>
        <taxon>Phrymaceae</taxon>
        <taxon>Erythranthe</taxon>
    </lineage>
</organism>
<comment type="similarity">
    <text evidence="1">Belongs to the LOR family.</text>
</comment>
<gene>
    <name evidence="3" type="ORF">MIMGU_mgv1a013322mg</name>
</gene>
<dbReference type="SUPFAM" id="SSF54518">
    <property type="entry name" value="Tubby C-terminal domain-like"/>
    <property type="match status" value="1"/>
</dbReference>
<dbReference type="InterPro" id="IPR025659">
    <property type="entry name" value="Tubby-like_C"/>
</dbReference>
<dbReference type="InterPro" id="IPR038595">
    <property type="entry name" value="LOR_sf"/>
</dbReference>
<evidence type="ECO:0000256" key="1">
    <source>
        <dbReference type="ARBA" id="ARBA00005437"/>
    </source>
</evidence>
<name>A0A022RLA3_ERYGU</name>
<dbReference type="STRING" id="4155.A0A022RLA3"/>
<dbReference type="PANTHER" id="PTHR31087">
    <property type="match status" value="1"/>
</dbReference>
<feature type="region of interest" description="Disordered" evidence="2">
    <location>
        <begin position="1"/>
        <end position="29"/>
    </location>
</feature>
<proteinExistence type="inferred from homology"/>
<protein>
    <recommendedName>
        <fullName evidence="5">Protein LURP-one-related 8</fullName>
    </recommendedName>
</protein>
<dbReference type="Pfam" id="PF04525">
    <property type="entry name" value="LOR"/>
    <property type="match status" value="1"/>
</dbReference>
<dbReference type="AlphaFoldDB" id="A0A022RLA3"/>
<reference evidence="3 4" key="1">
    <citation type="journal article" date="2013" name="Proc. Natl. Acad. Sci. U.S.A.">
        <title>Fine-scale variation in meiotic recombination in Mimulus inferred from population shotgun sequencing.</title>
        <authorList>
            <person name="Hellsten U."/>
            <person name="Wright K.M."/>
            <person name="Jenkins J."/>
            <person name="Shu S."/>
            <person name="Yuan Y."/>
            <person name="Wessler S.R."/>
            <person name="Schmutz J."/>
            <person name="Willis J.H."/>
            <person name="Rokhsar D.S."/>
        </authorList>
    </citation>
    <scope>NUCLEOTIDE SEQUENCE [LARGE SCALE GENOMIC DNA]</scope>
    <source>
        <strain evidence="4">cv. DUN x IM62</strain>
    </source>
</reference>
<dbReference type="EMBL" id="KI630443">
    <property type="protein sequence ID" value="EYU39695.1"/>
    <property type="molecule type" value="Genomic_DNA"/>
</dbReference>
<dbReference type="eggNOG" id="ENOG502RXRU">
    <property type="taxonomic scope" value="Eukaryota"/>
</dbReference>
<dbReference type="OMA" id="SIVIAME"/>
<feature type="compositionally biased region" description="Low complexity" evidence="2">
    <location>
        <begin position="1"/>
        <end position="19"/>
    </location>
</feature>
<evidence type="ECO:0000256" key="2">
    <source>
        <dbReference type="SAM" id="MobiDB-lite"/>
    </source>
</evidence>
<evidence type="ECO:0008006" key="5">
    <source>
        <dbReference type="Google" id="ProtNLM"/>
    </source>
</evidence>
<evidence type="ECO:0000313" key="3">
    <source>
        <dbReference type="EMBL" id="EYU39695.1"/>
    </source>
</evidence>
<keyword evidence="4" id="KW-1185">Reference proteome</keyword>
<dbReference type="InterPro" id="IPR007612">
    <property type="entry name" value="LOR"/>
</dbReference>
<dbReference type="OrthoDB" id="748129at2759"/>
<dbReference type="PhylomeDB" id="A0A022RLA3"/>